<accession>A0ABV0JEW0</accession>
<comment type="caution">
    <text evidence="2">The sequence shown here is derived from an EMBL/GenBank/DDBJ whole genome shotgun (WGS) entry which is preliminary data.</text>
</comment>
<reference evidence="2 3" key="1">
    <citation type="submission" date="2022-04" db="EMBL/GenBank/DDBJ databases">
        <title>Positive selection, recombination, and allopatry shape intraspecific diversity of widespread and dominant cyanobacteria.</title>
        <authorList>
            <person name="Wei J."/>
            <person name="Shu W."/>
            <person name="Hu C."/>
        </authorList>
    </citation>
    <scope>NUCLEOTIDE SEQUENCE [LARGE SCALE GENOMIC DNA]</scope>
    <source>
        <strain evidence="2 3">GB2-A4</strain>
    </source>
</reference>
<keyword evidence="3" id="KW-1185">Reference proteome</keyword>
<proteinExistence type="predicted"/>
<sequence length="129" mass="14541">MRPCLARTIEHGTELRPHVDRCDWYSHAEFAEPYAQLSGNIYLSVGDTGGELAIWNSRPEHASNPIACECSVDRDYLGEPDLTLTPRVGEMILINSQLVHAVGKVRGLRSTLSFFLVLQTKDSPLWMYH</sequence>
<name>A0ABV0JEW0_9CYAN</name>
<gene>
    <name evidence="2" type="ORF">NC998_24760</name>
</gene>
<protein>
    <submittedName>
        <fullName evidence="2">2OG-Fe(II) oxygenase</fullName>
    </submittedName>
</protein>
<dbReference type="InterPro" id="IPR044862">
    <property type="entry name" value="Pro_4_hyd_alph_FE2OG_OXY"/>
</dbReference>
<evidence type="ECO:0000313" key="3">
    <source>
        <dbReference type="Proteomes" id="UP001464891"/>
    </source>
</evidence>
<dbReference type="EMBL" id="JAMPKM010000025">
    <property type="protein sequence ID" value="MEP0820315.1"/>
    <property type="molecule type" value="Genomic_DNA"/>
</dbReference>
<dbReference type="Pfam" id="PF13640">
    <property type="entry name" value="2OG-FeII_Oxy_3"/>
    <property type="match status" value="1"/>
</dbReference>
<feature type="domain" description="Prolyl 4-hydroxylase alpha subunit Fe(2+) 2OG dioxygenase" evidence="1">
    <location>
        <begin position="8"/>
        <end position="115"/>
    </location>
</feature>
<evidence type="ECO:0000259" key="1">
    <source>
        <dbReference type="Pfam" id="PF13640"/>
    </source>
</evidence>
<organism evidence="2 3">
    <name type="scientific">Trichocoleus desertorum GB2-A4</name>
    <dbReference type="NCBI Taxonomy" id="2933944"/>
    <lineage>
        <taxon>Bacteria</taxon>
        <taxon>Bacillati</taxon>
        <taxon>Cyanobacteriota</taxon>
        <taxon>Cyanophyceae</taxon>
        <taxon>Leptolyngbyales</taxon>
        <taxon>Trichocoleusaceae</taxon>
        <taxon>Trichocoleus</taxon>
    </lineage>
</organism>
<dbReference type="Proteomes" id="UP001464891">
    <property type="component" value="Unassembled WGS sequence"/>
</dbReference>
<dbReference type="Gene3D" id="2.60.120.620">
    <property type="entry name" value="q2cbj1_9rhob like domain"/>
    <property type="match status" value="1"/>
</dbReference>
<evidence type="ECO:0000313" key="2">
    <source>
        <dbReference type="EMBL" id="MEP0820315.1"/>
    </source>
</evidence>